<keyword evidence="6" id="KW-1185">Reference proteome</keyword>
<dbReference type="GeneID" id="106471985"/>
<evidence type="ECO:0000259" key="5">
    <source>
        <dbReference type="PROSITE" id="PS51408"/>
    </source>
</evidence>
<keyword evidence="3" id="KW-0813">Transport</keyword>
<keyword evidence="3" id="KW-0410">Iron transport</keyword>
<protein>
    <submittedName>
        <fullName evidence="7">Transferrin-like isoform X1</fullName>
    </submittedName>
</protein>
<organism evidence="6 7">
    <name type="scientific">Limulus polyphemus</name>
    <name type="common">Atlantic horseshoe crab</name>
    <dbReference type="NCBI Taxonomy" id="6850"/>
    <lineage>
        <taxon>Eukaryota</taxon>
        <taxon>Metazoa</taxon>
        <taxon>Ecdysozoa</taxon>
        <taxon>Arthropoda</taxon>
        <taxon>Chelicerata</taxon>
        <taxon>Merostomata</taxon>
        <taxon>Xiphosura</taxon>
        <taxon>Limulidae</taxon>
        <taxon>Limulus</taxon>
    </lineage>
</organism>
<name>A0ABM1BSZ1_LIMPO</name>
<evidence type="ECO:0000256" key="1">
    <source>
        <dbReference type="ARBA" id="ARBA00022737"/>
    </source>
</evidence>
<accession>A0ABM1BSZ1</accession>
<keyword evidence="2" id="KW-1015">Disulfide bond</keyword>
<gene>
    <name evidence="7" type="primary">LOC106471985</name>
</gene>
<feature type="chain" id="PRO_5045271646" evidence="4">
    <location>
        <begin position="19"/>
        <end position="720"/>
    </location>
</feature>
<keyword evidence="3" id="KW-0408">Iron</keyword>
<dbReference type="Pfam" id="PF00405">
    <property type="entry name" value="Transferrin"/>
    <property type="match status" value="2"/>
</dbReference>
<proteinExistence type="inferred from homology"/>
<feature type="domain" description="Transferrin-like" evidence="5">
    <location>
        <begin position="349"/>
        <end position="692"/>
    </location>
</feature>
<reference evidence="7" key="1">
    <citation type="submission" date="2025-08" db="UniProtKB">
        <authorList>
            <consortium name="RefSeq"/>
        </authorList>
    </citation>
    <scope>IDENTIFICATION</scope>
    <source>
        <tissue evidence="7">Muscle</tissue>
    </source>
</reference>
<feature type="signal peptide" evidence="4">
    <location>
        <begin position="1"/>
        <end position="18"/>
    </location>
</feature>
<comment type="similarity">
    <text evidence="3">Belongs to the transferrin family.</text>
</comment>
<dbReference type="PANTHER" id="PTHR11485:SF57">
    <property type="entry name" value="TRANSFERRIN"/>
    <property type="match status" value="1"/>
</dbReference>
<evidence type="ECO:0000313" key="7">
    <source>
        <dbReference type="RefSeq" id="XP_013788068.1"/>
    </source>
</evidence>
<dbReference type="SMART" id="SM00094">
    <property type="entry name" value="TR_FER"/>
    <property type="match status" value="2"/>
</dbReference>
<evidence type="ECO:0000256" key="3">
    <source>
        <dbReference type="PIRNR" id="PIRNR002549"/>
    </source>
</evidence>
<keyword evidence="3" id="KW-0479">Metal-binding</keyword>
<feature type="domain" description="Transferrin-like" evidence="5">
    <location>
        <begin position="21"/>
        <end position="342"/>
    </location>
</feature>
<keyword evidence="3" id="KW-0406">Ion transport</keyword>
<evidence type="ECO:0000256" key="4">
    <source>
        <dbReference type="SAM" id="SignalP"/>
    </source>
</evidence>
<dbReference type="Gene3D" id="3.40.190.10">
    <property type="entry name" value="Periplasmic binding protein-like II"/>
    <property type="match status" value="4"/>
</dbReference>
<dbReference type="CDD" id="cd13529">
    <property type="entry name" value="PBP2_transferrin"/>
    <property type="match status" value="2"/>
</dbReference>
<evidence type="ECO:0000313" key="6">
    <source>
        <dbReference type="Proteomes" id="UP000694941"/>
    </source>
</evidence>
<evidence type="ECO:0000256" key="2">
    <source>
        <dbReference type="ARBA" id="ARBA00023157"/>
    </source>
</evidence>
<keyword evidence="1" id="KW-0677">Repeat</keyword>
<dbReference type="Proteomes" id="UP000694941">
    <property type="component" value="Unplaced"/>
</dbReference>
<sequence>MVPFVILFLQASLPIISSQPVRLCVLEKNIQSCLSMSQEMPNYVLCVEGRDKLGCMNIILDGKADLVNIGPEEIYVGGRHFNLVPIAMEATAYEVPYNYRATAVVKKGLGLRNLADLRRKRSCHGSFNDVAGWHVPVSALLRRRILTPDCRSDLHSVESFFAKSCIGGSWSPDPVLEERLKQRHPQLCNGCGKETSCSDKRYSGHEGALQCLVNSVNDIAFTTVEATQKFFQNRKTLANKYEYLCLNTTTDQILNPKPCYWARIPSNAFVGIPTSDGEKNRLVRILQQIFTRYTILRRPPWGHEAFVSSENVTNIVPVPSTMATWNDYLGSNFLNTIEKENRGCEENAVRICVTSSVAYKKCKDFGKAALAWRLKPEIRCINQVSEADCMEAVKSRDADVIILDSGDIYRAGRYYGLKPVVGERYNDSDISSWAVAVVRRGSNIKRLSELKGRQSCHKEMMDTSGWAAPVSRLMDARLVTSHICDATSSIAEFFSASCVPGAADRKLNANATGADVLCRLCKGNQDGQHVCAPNEEERYYGNDGAFRCLVEGRGDVAFLNHEMLEKFYNNEVRGEKVSQLRTEDLQLLCPNGGQARIEDYKFCHLVAIPAKHVMMSNAVSEKERANAVELLVNAGHVFGPEASTFRMFGSYQNTSDLLFSDSATRLEPLPDYVRYRDVLGEEFLHVMETVDMTTCETSAARVITKSAPSLLLALLCVTFC</sequence>
<dbReference type="PRINTS" id="PR00422">
    <property type="entry name" value="TRANSFERRIN"/>
</dbReference>
<dbReference type="RefSeq" id="XP_013788068.1">
    <property type="nucleotide sequence ID" value="XM_013932614.2"/>
</dbReference>
<keyword evidence="4" id="KW-0732">Signal</keyword>
<dbReference type="PIRSF" id="PIRSF002549">
    <property type="entry name" value="Transferrin"/>
    <property type="match status" value="1"/>
</dbReference>
<dbReference type="PANTHER" id="PTHR11485">
    <property type="entry name" value="TRANSFERRIN"/>
    <property type="match status" value="1"/>
</dbReference>
<dbReference type="SUPFAM" id="SSF53850">
    <property type="entry name" value="Periplasmic binding protein-like II"/>
    <property type="match status" value="2"/>
</dbReference>
<dbReference type="PROSITE" id="PS51408">
    <property type="entry name" value="TRANSFERRIN_LIKE_4"/>
    <property type="match status" value="2"/>
</dbReference>
<dbReference type="InterPro" id="IPR001156">
    <property type="entry name" value="Transferrin-like_dom"/>
</dbReference>
<dbReference type="InterPro" id="IPR016357">
    <property type="entry name" value="Transferrin"/>
</dbReference>